<dbReference type="InterPro" id="IPR016047">
    <property type="entry name" value="M23ase_b-sheet_dom"/>
</dbReference>
<evidence type="ECO:0000259" key="2">
    <source>
        <dbReference type="PROSITE" id="PS51782"/>
    </source>
</evidence>
<dbReference type="AlphaFoldDB" id="W0DUK0"/>
<dbReference type="PROSITE" id="PS51257">
    <property type="entry name" value="PROKAR_LIPOPROTEIN"/>
    <property type="match status" value="1"/>
</dbReference>
<dbReference type="HOGENOM" id="CLU_029425_0_4_6"/>
<dbReference type="OrthoDB" id="9793746at2"/>
<gene>
    <name evidence="3" type="ORF">THIAE_05405</name>
</gene>
<dbReference type="EMBL" id="CP007030">
    <property type="protein sequence ID" value="AHF02250.1"/>
    <property type="molecule type" value="Genomic_DNA"/>
</dbReference>
<organism evidence="3 4">
    <name type="scientific">Thiomicrospira aerophila AL3</name>
    <dbReference type="NCBI Taxonomy" id="717772"/>
    <lineage>
        <taxon>Bacteria</taxon>
        <taxon>Pseudomonadati</taxon>
        <taxon>Pseudomonadota</taxon>
        <taxon>Gammaproteobacteria</taxon>
        <taxon>Thiotrichales</taxon>
        <taxon>Piscirickettsiaceae</taxon>
        <taxon>Thiomicrospira</taxon>
    </lineage>
</organism>
<feature type="domain" description="LysM" evidence="2">
    <location>
        <begin position="72"/>
        <end position="116"/>
    </location>
</feature>
<dbReference type="FunCoup" id="W0DUK0">
    <property type="interactions" value="110"/>
</dbReference>
<dbReference type="Proteomes" id="UP000005380">
    <property type="component" value="Chromosome"/>
</dbReference>
<dbReference type="PANTHER" id="PTHR21666">
    <property type="entry name" value="PEPTIDASE-RELATED"/>
    <property type="match status" value="1"/>
</dbReference>
<dbReference type="SUPFAM" id="SSF51261">
    <property type="entry name" value="Duplicated hybrid motif"/>
    <property type="match status" value="1"/>
</dbReference>
<dbReference type="SMART" id="SM00257">
    <property type="entry name" value="LysM"/>
    <property type="match status" value="1"/>
</dbReference>
<evidence type="ECO:0000256" key="1">
    <source>
        <dbReference type="SAM" id="SignalP"/>
    </source>
</evidence>
<evidence type="ECO:0000313" key="3">
    <source>
        <dbReference type="EMBL" id="AHF02250.1"/>
    </source>
</evidence>
<proteinExistence type="predicted"/>
<dbReference type="InterPro" id="IPR018392">
    <property type="entry name" value="LysM"/>
</dbReference>
<dbReference type="GO" id="GO:0004222">
    <property type="term" value="F:metalloendopeptidase activity"/>
    <property type="evidence" value="ECO:0007669"/>
    <property type="project" value="TreeGrafter"/>
</dbReference>
<dbReference type="InterPro" id="IPR011055">
    <property type="entry name" value="Dup_hybrid_motif"/>
</dbReference>
<evidence type="ECO:0000313" key="4">
    <source>
        <dbReference type="Proteomes" id="UP000005380"/>
    </source>
</evidence>
<dbReference type="CDD" id="cd00118">
    <property type="entry name" value="LysM"/>
    <property type="match status" value="1"/>
</dbReference>
<name>W0DUK0_9GAMM</name>
<feature type="chain" id="PRO_5004787940" description="LysM domain-containing protein" evidence="1">
    <location>
        <begin position="20"/>
        <end position="279"/>
    </location>
</feature>
<dbReference type="PANTHER" id="PTHR21666:SF270">
    <property type="entry name" value="MUREIN HYDROLASE ACTIVATOR ENVC"/>
    <property type="match status" value="1"/>
</dbReference>
<keyword evidence="4" id="KW-1185">Reference proteome</keyword>
<keyword evidence="1" id="KW-0732">Signal</keyword>
<dbReference type="STRING" id="717772.THIAE_05405"/>
<dbReference type="InParanoid" id="W0DUK0"/>
<dbReference type="Pfam" id="PF01476">
    <property type="entry name" value="LysM"/>
    <property type="match status" value="1"/>
</dbReference>
<feature type="signal peptide" evidence="1">
    <location>
        <begin position="1"/>
        <end position="19"/>
    </location>
</feature>
<dbReference type="Gene3D" id="2.70.70.10">
    <property type="entry name" value="Glucose Permease (Domain IIA)"/>
    <property type="match status" value="1"/>
</dbReference>
<dbReference type="PROSITE" id="PS51782">
    <property type="entry name" value="LYSM"/>
    <property type="match status" value="1"/>
</dbReference>
<sequence length="279" mass="30285">MTALSLKLMAILVIAGLLAGCGQAPRAYLDDKDRRLAAQTSQSADSNATKADAGTSNRGFFARFRSPCSVKEGYEVQPGDTLGEIALKCELPLQELAGWNGLAEPYIIFPGQRLRLAADAPTPAPSTTATTNAQTATRTAPAPTTAKPAASGALNWVWPTPRYDDFQWQKDSVGREGLIIRLAPGQDVIAVEAGEVMFAGESISQFGQMVMIRHRDGFMTVYAHNRRLLVIEGQPVIRGQKIAESGQSGTAQQPQLYFELRKDNQKVDVSQFLRPPRAR</sequence>
<dbReference type="RefSeq" id="WP_006460372.1">
    <property type="nucleotide sequence ID" value="NZ_CP007030.1"/>
</dbReference>
<dbReference type="eggNOG" id="COG4942">
    <property type="taxonomic scope" value="Bacteria"/>
</dbReference>
<dbReference type="KEGG" id="tao:THIAE_05405"/>
<accession>W0DUK0</accession>
<reference evidence="3 4" key="1">
    <citation type="submission" date="2013-12" db="EMBL/GenBank/DDBJ databases">
        <authorList>
            <consortium name="DOE Joint Genome Institute"/>
            <person name="Kappler U."/>
            <person name="Huntemann M."/>
            <person name="Han J."/>
            <person name="Chen A."/>
            <person name="Kyrpides N."/>
            <person name="Mavromatis K."/>
            <person name="Markowitz V."/>
            <person name="Palaniappan K."/>
            <person name="Ivanova N."/>
            <person name="Schaumberg A."/>
            <person name="Pati A."/>
            <person name="Liolios K."/>
            <person name="Nordberg H.P."/>
            <person name="Cantor M.N."/>
            <person name="Hua S.X."/>
            <person name="Woyke T."/>
        </authorList>
    </citation>
    <scope>NUCLEOTIDE SEQUENCE [LARGE SCALE GENOMIC DNA]</scope>
    <source>
        <strain evidence="4">AL2</strain>
    </source>
</reference>
<dbReference type="Pfam" id="PF01551">
    <property type="entry name" value="Peptidase_M23"/>
    <property type="match status" value="1"/>
</dbReference>
<dbReference type="Gene3D" id="3.10.350.10">
    <property type="entry name" value="LysM domain"/>
    <property type="match status" value="1"/>
</dbReference>
<dbReference type="InterPro" id="IPR050570">
    <property type="entry name" value="Cell_wall_metabolism_enzyme"/>
</dbReference>
<protein>
    <recommendedName>
        <fullName evidence="2">LysM domain-containing protein</fullName>
    </recommendedName>
</protein>
<dbReference type="CDD" id="cd12797">
    <property type="entry name" value="M23_peptidase"/>
    <property type="match status" value="1"/>
</dbReference>
<dbReference type="InterPro" id="IPR036779">
    <property type="entry name" value="LysM_dom_sf"/>
</dbReference>